<comment type="caution">
    <text evidence="7">The sequence shown here is derived from an EMBL/GenBank/DDBJ whole genome shotgun (WGS) entry which is preliminary data.</text>
</comment>
<name>A0A366I9W1_9FIRM</name>
<accession>A0A366I9W1</accession>
<dbReference type="GO" id="GO:0005886">
    <property type="term" value="C:plasma membrane"/>
    <property type="evidence" value="ECO:0007669"/>
    <property type="project" value="UniProtKB-SubCell"/>
</dbReference>
<keyword evidence="5 6" id="KW-0472">Membrane</keyword>
<gene>
    <name evidence="7" type="ORF">DES36_10545</name>
</gene>
<protein>
    <submittedName>
        <fullName evidence="7">Uncharacterized membrane protein YgaE (UPF0421/DUF939 family)</fullName>
    </submittedName>
</protein>
<keyword evidence="4 6" id="KW-1133">Transmembrane helix</keyword>
<dbReference type="Proteomes" id="UP000253490">
    <property type="component" value="Unassembled WGS sequence"/>
</dbReference>
<feature type="transmembrane region" description="Helical" evidence="6">
    <location>
        <begin position="9"/>
        <end position="26"/>
    </location>
</feature>
<evidence type="ECO:0000256" key="3">
    <source>
        <dbReference type="ARBA" id="ARBA00022692"/>
    </source>
</evidence>
<evidence type="ECO:0000313" key="7">
    <source>
        <dbReference type="EMBL" id="RBP66666.1"/>
    </source>
</evidence>
<comment type="subcellular location">
    <subcellularLocation>
        <location evidence="1">Cell membrane</location>
        <topology evidence="1">Multi-pass membrane protein</topology>
    </subcellularLocation>
</comment>
<proteinExistence type="predicted"/>
<dbReference type="AlphaFoldDB" id="A0A366I9W1"/>
<feature type="transmembrane region" description="Helical" evidence="6">
    <location>
        <begin position="131"/>
        <end position="150"/>
    </location>
</feature>
<dbReference type="InterPro" id="IPR010343">
    <property type="entry name" value="ArAE_1"/>
</dbReference>
<feature type="transmembrane region" description="Helical" evidence="6">
    <location>
        <begin position="57"/>
        <end position="73"/>
    </location>
</feature>
<evidence type="ECO:0000256" key="1">
    <source>
        <dbReference type="ARBA" id="ARBA00004651"/>
    </source>
</evidence>
<dbReference type="RefSeq" id="WP_170128180.1">
    <property type="nucleotide sequence ID" value="NZ_RXYD01000006.1"/>
</dbReference>
<dbReference type="PANTHER" id="PTHR30509">
    <property type="entry name" value="P-HYDROXYBENZOIC ACID EFFLUX PUMP SUBUNIT-RELATED"/>
    <property type="match status" value="1"/>
</dbReference>
<keyword evidence="3 6" id="KW-0812">Transmembrane</keyword>
<evidence type="ECO:0000256" key="5">
    <source>
        <dbReference type="ARBA" id="ARBA00023136"/>
    </source>
</evidence>
<evidence type="ECO:0000313" key="8">
    <source>
        <dbReference type="Proteomes" id="UP000253490"/>
    </source>
</evidence>
<dbReference type="Pfam" id="PF06081">
    <property type="entry name" value="ArAE_1"/>
    <property type="match status" value="1"/>
</dbReference>
<feature type="transmembrane region" description="Helical" evidence="6">
    <location>
        <begin position="103"/>
        <end position="125"/>
    </location>
</feature>
<feature type="transmembrane region" description="Helical" evidence="6">
    <location>
        <begin position="32"/>
        <end position="50"/>
    </location>
</feature>
<dbReference type="EMBL" id="QNRX01000005">
    <property type="protein sequence ID" value="RBP66666.1"/>
    <property type="molecule type" value="Genomic_DNA"/>
</dbReference>
<organism evidence="7 8">
    <name type="scientific">Alkalibaculum bacchi</name>
    <dbReference type="NCBI Taxonomy" id="645887"/>
    <lineage>
        <taxon>Bacteria</taxon>
        <taxon>Bacillati</taxon>
        <taxon>Bacillota</taxon>
        <taxon>Clostridia</taxon>
        <taxon>Eubacteriales</taxon>
        <taxon>Eubacteriaceae</taxon>
        <taxon>Alkalibaculum</taxon>
    </lineage>
</organism>
<keyword evidence="8" id="KW-1185">Reference proteome</keyword>
<evidence type="ECO:0000256" key="4">
    <source>
        <dbReference type="ARBA" id="ARBA00022989"/>
    </source>
</evidence>
<evidence type="ECO:0000256" key="2">
    <source>
        <dbReference type="ARBA" id="ARBA00022475"/>
    </source>
</evidence>
<keyword evidence="2" id="KW-1003">Cell membrane</keyword>
<feature type="transmembrane region" description="Helical" evidence="6">
    <location>
        <begin position="79"/>
        <end position="96"/>
    </location>
</feature>
<sequence>MDYKIGMRTYKTSLAVFICIIVYQIAHWENPFFAVIGAILSMETSIISSFKVGRDRLMGTALGAIVGLGFTLISPRDALLSALGMIIIITICNIFHWNKSISIAGVVFISIMFNIGGLQAIQYSINRILDTSIGILIGLAINFLIAPYNFENSIQRQLSSLNKEFNMLIEGYICTYVKENSCPKDCCKLINRCIGTISDGLNQLKGELKEYLNEIKVQQANQQRVQDIIVTLEIIQETYSHFKVIAPIVCERKVNELNFKKLESLGFVVHRYYCNENLNSLDMIYNYHLGIILENIELLDN</sequence>
<evidence type="ECO:0000256" key="6">
    <source>
        <dbReference type="SAM" id="Phobius"/>
    </source>
</evidence>
<reference evidence="7 8" key="1">
    <citation type="submission" date="2018-06" db="EMBL/GenBank/DDBJ databases">
        <title>Genomic Encyclopedia of Type Strains, Phase IV (KMG-IV): sequencing the most valuable type-strain genomes for metagenomic binning, comparative biology and taxonomic classification.</title>
        <authorList>
            <person name="Goeker M."/>
        </authorList>
    </citation>
    <scope>NUCLEOTIDE SEQUENCE [LARGE SCALE GENOMIC DNA]</scope>
    <source>
        <strain evidence="7 8">DSM 22112</strain>
    </source>
</reference>
<dbReference type="PANTHER" id="PTHR30509:SF9">
    <property type="entry name" value="MULTIDRUG RESISTANCE PROTEIN MDTO"/>
    <property type="match status" value="1"/>
</dbReference>